<proteinExistence type="inferred from homology"/>
<sequence length="157" mass="17196">MKKTNMSKLLMSVTLSFSLLMGGTVALQATPVHATSASKASGIISTGKKYLGTPYKFGASTSTTRVFDCSTFTKYVYKKYGITLPRTSYSQSKVGSYVSRSNLKPGDLVFFYKPVHHVAIYIGNGKILHTYGKPGVVISSLNSSWWSSHYTTARRVN</sequence>
<comment type="caution">
    <text evidence="7">The sequence shown here is derived from an EMBL/GenBank/DDBJ whole genome shotgun (WGS) entry which is preliminary data.</text>
</comment>
<dbReference type="EMBL" id="QTTN01000022">
    <property type="protein sequence ID" value="REE80123.1"/>
    <property type="molecule type" value="Genomic_DNA"/>
</dbReference>
<dbReference type="InterPro" id="IPR051202">
    <property type="entry name" value="Peptidase_C40"/>
</dbReference>
<feature type="domain" description="NlpC/P60" evidence="6">
    <location>
        <begin position="37"/>
        <end position="157"/>
    </location>
</feature>
<keyword evidence="2" id="KW-0645">Protease</keyword>
<keyword evidence="8" id="KW-1185">Reference proteome</keyword>
<keyword evidence="4" id="KW-0788">Thiol protease</keyword>
<comment type="similarity">
    <text evidence="1">Belongs to the peptidase C40 family.</text>
</comment>
<keyword evidence="3 7" id="KW-0378">Hydrolase</keyword>
<keyword evidence="5" id="KW-0732">Signal</keyword>
<evidence type="ECO:0000313" key="8">
    <source>
        <dbReference type="Proteomes" id="UP000256304"/>
    </source>
</evidence>
<evidence type="ECO:0000256" key="1">
    <source>
        <dbReference type="ARBA" id="ARBA00007074"/>
    </source>
</evidence>
<dbReference type="SUPFAM" id="SSF54001">
    <property type="entry name" value="Cysteine proteinases"/>
    <property type="match status" value="1"/>
</dbReference>
<dbReference type="Gene3D" id="3.90.1720.10">
    <property type="entry name" value="endopeptidase domain like (from Nostoc punctiforme)"/>
    <property type="match status" value="1"/>
</dbReference>
<accession>A0A3D9RJR5</accession>
<evidence type="ECO:0000313" key="7">
    <source>
        <dbReference type="EMBL" id="REE80123.1"/>
    </source>
</evidence>
<dbReference type="Pfam" id="PF00877">
    <property type="entry name" value="NLPC_P60"/>
    <property type="match status" value="1"/>
</dbReference>
<reference evidence="7 8" key="1">
    <citation type="submission" date="2018-08" db="EMBL/GenBank/DDBJ databases">
        <title>Genomic Encyclopedia of Type Strains, Phase III (KMG-III): the genomes of soil and plant-associated and newly described type strains.</title>
        <authorList>
            <person name="Whitman W."/>
        </authorList>
    </citation>
    <scope>NUCLEOTIDE SEQUENCE [LARGE SCALE GENOMIC DNA]</scope>
    <source>
        <strain evidence="7 8">CGMCC 1.10966</strain>
    </source>
</reference>
<evidence type="ECO:0000259" key="6">
    <source>
        <dbReference type="PROSITE" id="PS51935"/>
    </source>
</evidence>
<dbReference type="AlphaFoldDB" id="A0A3D9RJR5"/>
<evidence type="ECO:0000256" key="4">
    <source>
        <dbReference type="ARBA" id="ARBA00022807"/>
    </source>
</evidence>
<name>A0A3D9RJR5_9BACL</name>
<gene>
    <name evidence="7" type="ORF">A8990_12277</name>
</gene>
<protein>
    <submittedName>
        <fullName evidence="7">Cell wall-associated NlpC family hydrolase</fullName>
    </submittedName>
</protein>
<dbReference type="GO" id="GO:0008234">
    <property type="term" value="F:cysteine-type peptidase activity"/>
    <property type="evidence" value="ECO:0007669"/>
    <property type="project" value="UniProtKB-KW"/>
</dbReference>
<dbReference type="Proteomes" id="UP000256304">
    <property type="component" value="Unassembled WGS sequence"/>
</dbReference>
<evidence type="ECO:0000256" key="5">
    <source>
        <dbReference type="SAM" id="SignalP"/>
    </source>
</evidence>
<evidence type="ECO:0000256" key="3">
    <source>
        <dbReference type="ARBA" id="ARBA00022801"/>
    </source>
</evidence>
<evidence type="ECO:0000256" key="2">
    <source>
        <dbReference type="ARBA" id="ARBA00022670"/>
    </source>
</evidence>
<dbReference type="GO" id="GO:0006508">
    <property type="term" value="P:proteolysis"/>
    <property type="evidence" value="ECO:0007669"/>
    <property type="project" value="UniProtKB-KW"/>
</dbReference>
<feature type="chain" id="PRO_5017658315" evidence="5">
    <location>
        <begin position="35"/>
        <end position="157"/>
    </location>
</feature>
<organism evidence="7 8">
    <name type="scientific">Paenibacillus taihuensis</name>
    <dbReference type="NCBI Taxonomy" id="1156355"/>
    <lineage>
        <taxon>Bacteria</taxon>
        <taxon>Bacillati</taxon>
        <taxon>Bacillota</taxon>
        <taxon>Bacilli</taxon>
        <taxon>Bacillales</taxon>
        <taxon>Paenibacillaceae</taxon>
        <taxon>Paenibacillus</taxon>
    </lineage>
</organism>
<dbReference type="RefSeq" id="WP_116190481.1">
    <property type="nucleotide sequence ID" value="NZ_QTTN01000022.1"/>
</dbReference>
<dbReference type="InterPro" id="IPR038765">
    <property type="entry name" value="Papain-like_cys_pep_sf"/>
</dbReference>
<dbReference type="PANTHER" id="PTHR47053">
    <property type="entry name" value="MUREIN DD-ENDOPEPTIDASE MEPH-RELATED"/>
    <property type="match status" value="1"/>
</dbReference>
<dbReference type="OrthoDB" id="9813118at2"/>
<dbReference type="InterPro" id="IPR000064">
    <property type="entry name" value="NLP_P60_dom"/>
</dbReference>
<dbReference type="PROSITE" id="PS51935">
    <property type="entry name" value="NLPC_P60"/>
    <property type="match status" value="1"/>
</dbReference>
<dbReference type="PANTHER" id="PTHR47053:SF1">
    <property type="entry name" value="MUREIN DD-ENDOPEPTIDASE MEPH-RELATED"/>
    <property type="match status" value="1"/>
</dbReference>
<feature type="signal peptide" evidence="5">
    <location>
        <begin position="1"/>
        <end position="34"/>
    </location>
</feature>